<accession>A0A8H3VWH5</accession>
<dbReference type="OrthoDB" id="5098081at2759"/>
<gene>
    <name evidence="1" type="ORF">GQ607_016050</name>
</gene>
<dbReference type="Proteomes" id="UP000434172">
    <property type="component" value="Unassembled WGS sequence"/>
</dbReference>
<dbReference type="AlphaFoldDB" id="A0A8H3VWH5"/>
<comment type="caution">
    <text evidence="1">The sequence shown here is derived from an EMBL/GenBank/DDBJ whole genome shotgun (WGS) entry which is preliminary data.</text>
</comment>
<proteinExistence type="predicted"/>
<organism evidence="1 2">
    <name type="scientific">Colletotrichum asianum</name>
    <dbReference type="NCBI Taxonomy" id="702518"/>
    <lineage>
        <taxon>Eukaryota</taxon>
        <taxon>Fungi</taxon>
        <taxon>Dikarya</taxon>
        <taxon>Ascomycota</taxon>
        <taxon>Pezizomycotina</taxon>
        <taxon>Sordariomycetes</taxon>
        <taxon>Hypocreomycetidae</taxon>
        <taxon>Glomerellales</taxon>
        <taxon>Glomerellaceae</taxon>
        <taxon>Colletotrichum</taxon>
        <taxon>Colletotrichum gloeosporioides species complex</taxon>
    </lineage>
</organism>
<evidence type="ECO:0000313" key="2">
    <source>
        <dbReference type="Proteomes" id="UP000434172"/>
    </source>
</evidence>
<name>A0A8H3VWH5_9PEZI</name>
<evidence type="ECO:0000313" key="1">
    <source>
        <dbReference type="EMBL" id="KAF0316708.1"/>
    </source>
</evidence>
<sequence length="199" mass="21876">ATVFCLALAALIVGPYVYLMNAELVPRSLLMGDYIEVLEVTQQSLAMTIQKLYTMIRNGEPWIFEEPAASERGSPSMHGIASNLGCILSRDETGLPTPVRFPEDETDLTKLALLLNVQNSSSVYDAEDRVAVESSSGERSYGLEHVEGTWEAKVSLDPTQFVPTYGVEMPFMEGIELGVNVIEQEDELTIDDVFGPVIL</sequence>
<keyword evidence="2" id="KW-1185">Reference proteome</keyword>
<reference evidence="1 2" key="1">
    <citation type="submission" date="2019-12" db="EMBL/GenBank/DDBJ databases">
        <title>A genome sequence resource for the geographically widespread anthracnose pathogen Colletotrichum asianum.</title>
        <authorList>
            <person name="Meng Y."/>
        </authorList>
    </citation>
    <scope>NUCLEOTIDE SEQUENCE [LARGE SCALE GENOMIC DNA]</scope>
    <source>
        <strain evidence="1 2">ICMP 18580</strain>
    </source>
</reference>
<protein>
    <submittedName>
        <fullName evidence="1">C6 transcription factor</fullName>
    </submittedName>
</protein>
<feature type="non-terminal residue" evidence="1">
    <location>
        <position position="1"/>
    </location>
</feature>
<dbReference type="EMBL" id="WOWK01000150">
    <property type="protein sequence ID" value="KAF0316708.1"/>
    <property type="molecule type" value="Genomic_DNA"/>
</dbReference>